<dbReference type="CDD" id="cd22961">
    <property type="entry name" value="DD_TEX55-like"/>
    <property type="match status" value="1"/>
</dbReference>
<dbReference type="InterPro" id="IPR013094">
    <property type="entry name" value="AB_hydrolase_3"/>
</dbReference>
<protein>
    <recommendedName>
        <fullName evidence="4">Alpha/beta hydrolase fold-3 domain-containing protein</fullName>
    </recommendedName>
</protein>
<evidence type="ECO:0000256" key="1">
    <source>
        <dbReference type="ARBA" id="ARBA00022801"/>
    </source>
</evidence>
<sequence length="439" mass="48966">MALDRHKPYDRLHSLKQPALIITGTPDFITPARCSYDMAAQLGGSILKMWSICRKGGPEWGTLTARSGEVEFFDDVGGSHYYIFEVAFRVRSSDGEKAAELGEDPGGLGGGEVRREAAAADEERDRRKEQDARQYLEKHGLTNFMQFLMQSLMKDKPANPYSFLQKQVTKRMVSEVSRTIAGDRIDLLVEDKGLDTLLEKFSSGEVPLEVTPEQLAQLERDAAAAGEQLRADNARLRETAARLKEKYGQLVEETTNLQKQVLPDTQFPMMPAPQPGESQQLAAYREIAHMQVFRPDVKHPEHLLECERAVGWSMEHAAEFHGDRDKLVLCGESAGGQLAALLTMRLRASGKVRAAWLISPPIDYREKNIARLHPLARYMVRLLLVRPAFGNDEAVISSASPMSGFESGHWGRIPVLLTGASSEFVLPWLNRQADIISDP</sequence>
<dbReference type="EMBL" id="CAUYUJ010016037">
    <property type="protein sequence ID" value="CAK0861055.1"/>
    <property type="molecule type" value="Genomic_DNA"/>
</dbReference>
<comment type="caution">
    <text evidence="5">The sequence shown here is derived from an EMBL/GenBank/DDBJ whole genome shotgun (WGS) entry which is preliminary data.</text>
</comment>
<dbReference type="PANTHER" id="PTHR48081">
    <property type="entry name" value="AB HYDROLASE SUPERFAMILY PROTEIN C4A8.06C"/>
    <property type="match status" value="1"/>
</dbReference>
<dbReference type="Pfam" id="PF07859">
    <property type="entry name" value="Abhydrolase_3"/>
    <property type="match status" value="1"/>
</dbReference>
<dbReference type="Proteomes" id="UP001189429">
    <property type="component" value="Unassembled WGS sequence"/>
</dbReference>
<evidence type="ECO:0000259" key="4">
    <source>
        <dbReference type="Pfam" id="PF07859"/>
    </source>
</evidence>
<dbReference type="InterPro" id="IPR029058">
    <property type="entry name" value="AB_hydrolase_fold"/>
</dbReference>
<keyword evidence="6" id="KW-1185">Reference proteome</keyword>
<evidence type="ECO:0000313" key="5">
    <source>
        <dbReference type="EMBL" id="CAK0861055.1"/>
    </source>
</evidence>
<feature type="compositionally biased region" description="Basic and acidic residues" evidence="3">
    <location>
        <begin position="112"/>
        <end position="131"/>
    </location>
</feature>
<evidence type="ECO:0000256" key="2">
    <source>
        <dbReference type="SAM" id="Coils"/>
    </source>
</evidence>
<gene>
    <name evidence="5" type="ORF">PCOR1329_LOCUS49847</name>
</gene>
<dbReference type="Gene3D" id="3.40.50.1820">
    <property type="entry name" value="alpha/beta hydrolase"/>
    <property type="match status" value="1"/>
</dbReference>
<feature type="region of interest" description="Disordered" evidence="3">
    <location>
        <begin position="98"/>
        <end position="131"/>
    </location>
</feature>
<reference evidence="5" key="1">
    <citation type="submission" date="2023-10" db="EMBL/GenBank/DDBJ databases">
        <authorList>
            <person name="Chen Y."/>
            <person name="Shah S."/>
            <person name="Dougan E. K."/>
            <person name="Thang M."/>
            <person name="Chan C."/>
        </authorList>
    </citation>
    <scope>NUCLEOTIDE SEQUENCE [LARGE SCALE GENOMIC DNA]</scope>
</reference>
<organism evidence="5 6">
    <name type="scientific">Prorocentrum cordatum</name>
    <dbReference type="NCBI Taxonomy" id="2364126"/>
    <lineage>
        <taxon>Eukaryota</taxon>
        <taxon>Sar</taxon>
        <taxon>Alveolata</taxon>
        <taxon>Dinophyceae</taxon>
        <taxon>Prorocentrales</taxon>
        <taxon>Prorocentraceae</taxon>
        <taxon>Prorocentrum</taxon>
    </lineage>
</organism>
<proteinExistence type="predicted"/>
<accession>A0ABN9UMB7</accession>
<keyword evidence="1" id="KW-0378">Hydrolase</keyword>
<dbReference type="SUPFAM" id="SSF47391">
    <property type="entry name" value="Dimerization-anchoring domain of cAMP-dependent PK regulatory subunit"/>
    <property type="match status" value="1"/>
</dbReference>
<feature type="domain" description="Alpha/beta hydrolase fold-3" evidence="4">
    <location>
        <begin position="295"/>
        <end position="367"/>
    </location>
</feature>
<feature type="coiled-coil region" evidence="2">
    <location>
        <begin position="215"/>
        <end position="260"/>
    </location>
</feature>
<dbReference type="InterPro" id="IPR050300">
    <property type="entry name" value="GDXG_lipolytic_enzyme"/>
</dbReference>
<dbReference type="SUPFAM" id="SSF53474">
    <property type="entry name" value="alpha/beta-Hydrolases"/>
    <property type="match status" value="2"/>
</dbReference>
<evidence type="ECO:0000256" key="3">
    <source>
        <dbReference type="SAM" id="MobiDB-lite"/>
    </source>
</evidence>
<keyword evidence="2" id="KW-0175">Coiled coil</keyword>
<name>A0ABN9UMB7_9DINO</name>
<evidence type="ECO:0000313" key="6">
    <source>
        <dbReference type="Proteomes" id="UP001189429"/>
    </source>
</evidence>